<keyword evidence="11" id="KW-1185">Reference proteome</keyword>
<dbReference type="EMBL" id="FUYH01000016">
    <property type="protein sequence ID" value="SKA94724.1"/>
    <property type="molecule type" value="Genomic_DNA"/>
</dbReference>
<dbReference type="Gene3D" id="3.90.1150.180">
    <property type="match status" value="1"/>
</dbReference>
<evidence type="ECO:0000256" key="9">
    <source>
        <dbReference type="PIRSR" id="PIRSR618319-50"/>
    </source>
</evidence>
<dbReference type="SUPFAM" id="SSF53383">
    <property type="entry name" value="PLP-dependent transferases"/>
    <property type="match status" value="1"/>
</dbReference>
<evidence type="ECO:0000256" key="8">
    <source>
        <dbReference type="HAMAP-Rule" id="MF_00423"/>
    </source>
</evidence>
<evidence type="ECO:0000256" key="7">
    <source>
        <dbReference type="ARBA" id="ARBA00044507"/>
    </source>
</evidence>
<dbReference type="InterPro" id="IPR018319">
    <property type="entry name" value="SelA-like"/>
</dbReference>
<keyword evidence="6 8" id="KW-0711">Selenium</keyword>
<gene>
    <name evidence="8" type="primary">selA</name>
    <name evidence="10" type="ORF">SAMN05443428_11649</name>
</gene>
<dbReference type="InterPro" id="IPR015424">
    <property type="entry name" value="PyrdxlP-dep_Trfase"/>
</dbReference>
<dbReference type="PANTHER" id="PTHR32328">
    <property type="entry name" value="L-SERYL-TRNA(SEC) SELENIUM TRANSFERASE"/>
    <property type="match status" value="1"/>
</dbReference>
<keyword evidence="5 8" id="KW-0648">Protein biosynthesis</keyword>
<organism evidence="10 11">
    <name type="scientific">Caloramator quimbayensis</name>
    <dbReference type="NCBI Taxonomy" id="1147123"/>
    <lineage>
        <taxon>Bacteria</taxon>
        <taxon>Bacillati</taxon>
        <taxon>Bacillota</taxon>
        <taxon>Clostridia</taxon>
        <taxon>Eubacteriales</taxon>
        <taxon>Clostridiaceae</taxon>
        <taxon>Caloramator</taxon>
    </lineage>
</organism>
<dbReference type="GO" id="GO:0004125">
    <property type="term" value="F:L-seryl-tRNA(Sec) selenium transferase activity"/>
    <property type="evidence" value="ECO:0007669"/>
    <property type="project" value="UniProtKB-UniRule"/>
</dbReference>
<comment type="catalytic activity">
    <reaction evidence="8">
        <text>L-seryl-tRNA(Sec) + selenophosphate + H(+) = L-selenocysteinyl-tRNA(Sec) + phosphate</text>
        <dbReference type="Rhea" id="RHEA:22728"/>
        <dbReference type="Rhea" id="RHEA-COMP:9742"/>
        <dbReference type="Rhea" id="RHEA-COMP:9743"/>
        <dbReference type="ChEBI" id="CHEBI:15378"/>
        <dbReference type="ChEBI" id="CHEBI:16144"/>
        <dbReference type="ChEBI" id="CHEBI:43474"/>
        <dbReference type="ChEBI" id="CHEBI:78533"/>
        <dbReference type="ChEBI" id="CHEBI:78573"/>
        <dbReference type="EC" id="2.9.1.1"/>
    </reaction>
</comment>
<evidence type="ECO:0000256" key="1">
    <source>
        <dbReference type="ARBA" id="ARBA00001933"/>
    </source>
</evidence>
<dbReference type="AlphaFoldDB" id="A0A1T4XYU3"/>
<dbReference type="GO" id="GO:0001514">
    <property type="term" value="P:selenocysteine incorporation"/>
    <property type="evidence" value="ECO:0007669"/>
    <property type="project" value="UniProtKB-UniRule"/>
</dbReference>
<keyword evidence="3 8" id="KW-0808">Transferase</keyword>
<dbReference type="RefSeq" id="WP_078697098.1">
    <property type="nucleotide sequence ID" value="NZ_FUYH01000016.1"/>
</dbReference>
<evidence type="ECO:0000256" key="6">
    <source>
        <dbReference type="ARBA" id="ARBA00023266"/>
    </source>
</evidence>
<evidence type="ECO:0000256" key="2">
    <source>
        <dbReference type="ARBA" id="ARBA00022490"/>
    </source>
</evidence>
<reference evidence="11" key="1">
    <citation type="submission" date="2017-02" db="EMBL/GenBank/DDBJ databases">
        <authorList>
            <person name="Varghese N."/>
            <person name="Submissions S."/>
        </authorList>
    </citation>
    <scope>NUCLEOTIDE SEQUENCE [LARGE SCALE GENOMIC DNA]</scope>
    <source>
        <strain evidence="11">USBA 833</strain>
    </source>
</reference>
<protein>
    <recommendedName>
        <fullName evidence="8">L-seryl-tRNA(Sec) selenium transferase</fullName>
        <ecNumber evidence="8">2.9.1.1</ecNumber>
    </recommendedName>
    <alternativeName>
        <fullName evidence="8">Selenocysteine synthase</fullName>
        <shortName evidence="8">Sec synthase</shortName>
    </alternativeName>
    <alternativeName>
        <fullName evidence="8">Selenocysteinyl-tRNA(Sec) synthase</fullName>
    </alternativeName>
</protein>
<accession>A0A1T4XYU3</accession>
<dbReference type="HAMAP" id="MF_00423">
    <property type="entry name" value="SelA"/>
    <property type="match status" value="1"/>
</dbReference>
<name>A0A1T4XYU3_9CLOT</name>
<evidence type="ECO:0000256" key="5">
    <source>
        <dbReference type="ARBA" id="ARBA00022917"/>
    </source>
</evidence>
<comment type="subcellular location">
    <subcellularLocation>
        <location evidence="8">Cytoplasm</location>
    </subcellularLocation>
</comment>
<dbReference type="Gene3D" id="3.40.640.10">
    <property type="entry name" value="Type I PLP-dependent aspartate aminotransferase-like (Major domain)"/>
    <property type="match status" value="1"/>
</dbReference>
<dbReference type="NCBIfam" id="TIGR00474">
    <property type="entry name" value="selA"/>
    <property type="match status" value="1"/>
</dbReference>
<dbReference type="PANTHER" id="PTHR32328:SF0">
    <property type="entry name" value="L-SERYL-TRNA(SEC) SELENIUM TRANSFERASE"/>
    <property type="match status" value="1"/>
</dbReference>
<dbReference type="EC" id="2.9.1.1" evidence="8"/>
<sequence length="463" mass="51907">MESRELLSYLPKVDVLLNDINIISIKDVSRNIVLESVRETIDEYRKKILSGELKSFEYEDIVNDVLIKVKKKSSMHLKRVINATGTVLHTNLGRAVLSKSAIDAVINAASRYSNLEFDLEKGVRGSRYSHVEELICKITGAEAAMVVNNNAAAVMLVLSTLSKGKEAIVSRGQLVEIGGSFRVPAVMEQSGARLVEVGTTNRTHLYDYENAINDNTGVILKVHQSNYKILGFTEEVSIEDLMQLGKKYDIPVVEDIGSGVFIDMVKYGLTYEPTVQESIKKGIDVVTFSGDKMLGGPQAGIIAGKKKYIDKMKKNQLTRALRIDKMTLAALEATLRLYLDESTAINEIIVLRMLTLDIETLRKSAQKLSKMLKSRLKDFCEVEIIKEFSQVGGGAMPLENLETYVVAIKPLNMSLEKMDYLLRSLDVPIIGRIYKDRMLFDVRTLFEEEYKIIADSLYKISQE</sequence>
<comment type="function">
    <text evidence="8">Converts seryl-tRNA(Sec) to selenocysteinyl-tRNA(Sec) required for selenoprotein biosynthesis.</text>
</comment>
<dbReference type="OrthoDB" id="9787096at2"/>
<dbReference type="Proteomes" id="UP000190105">
    <property type="component" value="Unassembled WGS sequence"/>
</dbReference>
<proteinExistence type="inferred from homology"/>
<keyword evidence="2 8" id="KW-0963">Cytoplasm</keyword>
<evidence type="ECO:0000313" key="10">
    <source>
        <dbReference type="EMBL" id="SKA94724.1"/>
    </source>
</evidence>
<dbReference type="FunFam" id="3.40.640.10:FF:000028">
    <property type="entry name" value="L-seryl-tRNA(Sec) selenium transferase"/>
    <property type="match status" value="1"/>
</dbReference>
<dbReference type="InterPro" id="IPR015421">
    <property type="entry name" value="PyrdxlP-dep_Trfase_major"/>
</dbReference>
<dbReference type="Pfam" id="PF03841">
    <property type="entry name" value="SelA"/>
    <property type="match status" value="1"/>
</dbReference>
<dbReference type="UniPathway" id="UPA00906">
    <property type="reaction ID" value="UER00896"/>
</dbReference>
<comment type="pathway">
    <text evidence="8">Aminoacyl-tRNA biosynthesis; selenocysteinyl-tRNA(Sec) biosynthesis; selenocysteinyl-tRNA(Sec) from L-seryl-tRNA(Sec) (bacterial route): step 1/1.</text>
</comment>
<evidence type="ECO:0000256" key="4">
    <source>
        <dbReference type="ARBA" id="ARBA00022898"/>
    </source>
</evidence>
<evidence type="ECO:0000256" key="3">
    <source>
        <dbReference type="ARBA" id="ARBA00022679"/>
    </source>
</evidence>
<dbReference type="InterPro" id="IPR004534">
    <property type="entry name" value="SelA_trans"/>
</dbReference>
<dbReference type="GO" id="GO:0005737">
    <property type="term" value="C:cytoplasm"/>
    <property type="evidence" value="ECO:0007669"/>
    <property type="project" value="UniProtKB-SubCell"/>
</dbReference>
<dbReference type="STRING" id="1147123.SAMN05443428_11649"/>
<comment type="cofactor">
    <cofactor evidence="1 8 9">
        <name>pyridoxal 5'-phosphate</name>
        <dbReference type="ChEBI" id="CHEBI:597326"/>
    </cofactor>
</comment>
<keyword evidence="4 8" id="KW-0663">Pyridoxal phosphate</keyword>
<comment type="similarity">
    <text evidence="7 8">Belongs to the SelA family.</text>
</comment>
<feature type="modified residue" description="N6-(pyridoxal phosphate)lysine" evidence="8 9">
    <location>
        <position position="292"/>
    </location>
</feature>
<evidence type="ECO:0000313" key="11">
    <source>
        <dbReference type="Proteomes" id="UP000190105"/>
    </source>
</evidence>
<dbReference type="GO" id="GO:0001717">
    <property type="term" value="P:conversion of seryl-tRNAsec to selenocys-tRNAsec"/>
    <property type="evidence" value="ECO:0007669"/>
    <property type="project" value="UniProtKB-UniRule"/>
</dbReference>